<keyword evidence="1" id="KW-1133">Transmembrane helix</keyword>
<proteinExistence type="predicted"/>
<dbReference type="AlphaFoldDB" id="A0A5N5M2C2"/>
<dbReference type="Proteomes" id="UP000326939">
    <property type="component" value="Chromosome 7"/>
</dbReference>
<comment type="caution">
    <text evidence="2">The sequence shown here is derived from an EMBL/GenBank/DDBJ whole genome shotgun (WGS) entry which is preliminary data.</text>
</comment>
<evidence type="ECO:0000313" key="2">
    <source>
        <dbReference type="EMBL" id="KAB5548431.1"/>
    </source>
</evidence>
<dbReference type="EMBL" id="VDCV01000007">
    <property type="protein sequence ID" value="KAB5548431.1"/>
    <property type="molecule type" value="Genomic_DNA"/>
</dbReference>
<keyword evidence="1" id="KW-0812">Transmembrane</keyword>
<reference evidence="3" key="1">
    <citation type="journal article" date="2019" name="Gigascience">
        <title>De novo genome assembly of the endangered Acer yangbiense, a plant species with extremely small populations endemic to Yunnan Province, China.</title>
        <authorList>
            <person name="Yang J."/>
            <person name="Wariss H.M."/>
            <person name="Tao L."/>
            <person name="Zhang R."/>
            <person name="Yun Q."/>
            <person name="Hollingsworth P."/>
            <person name="Dao Z."/>
            <person name="Luo G."/>
            <person name="Guo H."/>
            <person name="Ma Y."/>
            <person name="Sun W."/>
        </authorList>
    </citation>
    <scope>NUCLEOTIDE SEQUENCE [LARGE SCALE GENOMIC DNA]</scope>
    <source>
        <strain evidence="3">cv. br00</strain>
    </source>
</reference>
<accession>A0A5N5M2C2</accession>
<keyword evidence="3" id="KW-1185">Reference proteome</keyword>
<protein>
    <submittedName>
        <fullName evidence="2">Uncharacterized protein</fullName>
    </submittedName>
</protein>
<gene>
    <name evidence="2" type="ORF">DKX38_011837</name>
</gene>
<evidence type="ECO:0000313" key="3">
    <source>
        <dbReference type="Proteomes" id="UP000326939"/>
    </source>
</evidence>
<feature type="transmembrane region" description="Helical" evidence="1">
    <location>
        <begin position="53"/>
        <end position="76"/>
    </location>
</feature>
<evidence type="ECO:0000256" key="1">
    <source>
        <dbReference type="SAM" id="Phobius"/>
    </source>
</evidence>
<name>A0A5N5M2C2_9ROSI</name>
<sequence length="145" mass="17043">MIFSFLEYLDDLWKKKKKQSFEVLDDTIFIDKKHLRNHLVSSWTMLFFSKVEWLFIAMFICFAMALSGSIFLLVCLSSSLPLPPYLFLRFLTLNCVHRRSLIFAFKTGKEICCHPSYADTLEYSNVDGKIERHENHTMITMSTPI</sequence>
<organism evidence="2 3">
    <name type="scientific">Salix brachista</name>
    <dbReference type="NCBI Taxonomy" id="2182728"/>
    <lineage>
        <taxon>Eukaryota</taxon>
        <taxon>Viridiplantae</taxon>
        <taxon>Streptophyta</taxon>
        <taxon>Embryophyta</taxon>
        <taxon>Tracheophyta</taxon>
        <taxon>Spermatophyta</taxon>
        <taxon>Magnoliopsida</taxon>
        <taxon>eudicotyledons</taxon>
        <taxon>Gunneridae</taxon>
        <taxon>Pentapetalae</taxon>
        <taxon>rosids</taxon>
        <taxon>fabids</taxon>
        <taxon>Malpighiales</taxon>
        <taxon>Salicaceae</taxon>
        <taxon>Saliceae</taxon>
        <taxon>Salix</taxon>
    </lineage>
</organism>
<keyword evidence="1" id="KW-0472">Membrane</keyword>